<dbReference type="InterPro" id="IPR051923">
    <property type="entry name" value="Glycosyl_Hydrolase_39"/>
</dbReference>
<name>X0XHB4_9ZZZZ</name>
<accession>X0XHB4</accession>
<proteinExistence type="predicted"/>
<feature type="non-terminal residue" evidence="1">
    <location>
        <position position="250"/>
    </location>
</feature>
<dbReference type="AlphaFoldDB" id="X0XHB4"/>
<protein>
    <submittedName>
        <fullName evidence="1">Uncharacterized protein</fullName>
    </submittedName>
</protein>
<dbReference type="InterPro" id="IPR017853">
    <property type="entry name" value="GH"/>
</dbReference>
<dbReference type="SUPFAM" id="SSF51445">
    <property type="entry name" value="(Trans)glycosidases"/>
    <property type="match status" value="1"/>
</dbReference>
<dbReference type="EMBL" id="BARS01043102">
    <property type="protein sequence ID" value="GAG36028.1"/>
    <property type="molecule type" value="Genomic_DNA"/>
</dbReference>
<feature type="non-terminal residue" evidence="1">
    <location>
        <position position="1"/>
    </location>
</feature>
<organism evidence="1">
    <name type="scientific">marine sediment metagenome</name>
    <dbReference type="NCBI Taxonomy" id="412755"/>
    <lineage>
        <taxon>unclassified sequences</taxon>
        <taxon>metagenomes</taxon>
        <taxon>ecological metagenomes</taxon>
    </lineage>
</organism>
<reference evidence="1" key="1">
    <citation type="journal article" date="2014" name="Front. Microbiol.">
        <title>High frequency of phylogenetically diverse reductive dehalogenase-homologous genes in deep subseafloor sedimentary metagenomes.</title>
        <authorList>
            <person name="Kawai M."/>
            <person name="Futagami T."/>
            <person name="Toyoda A."/>
            <person name="Takaki Y."/>
            <person name="Nishi S."/>
            <person name="Hori S."/>
            <person name="Arai W."/>
            <person name="Tsubouchi T."/>
            <person name="Morono Y."/>
            <person name="Uchiyama I."/>
            <person name="Ito T."/>
            <person name="Fujiyama A."/>
            <person name="Inagaki F."/>
            <person name="Takami H."/>
        </authorList>
    </citation>
    <scope>NUCLEOTIDE SEQUENCE</scope>
    <source>
        <strain evidence="1">Expedition CK06-06</strain>
    </source>
</reference>
<dbReference type="Gene3D" id="3.20.20.80">
    <property type="entry name" value="Glycosidases"/>
    <property type="match status" value="1"/>
</dbReference>
<dbReference type="PANTHER" id="PTHR12631">
    <property type="entry name" value="ALPHA-L-IDURONIDASE"/>
    <property type="match status" value="1"/>
</dbReference>
<evidence type="ECO:0000313" key="1">
    <source>
        <dbReference type="EMBL" id="GAG36028.1"/>
    </source>
</evidence>
<dbReference type="GO" id="GO:0004553">
    <property type="term" value="F:hydrolase activity, hydrolyzing O-glycosyl compounds"/>
    <property type="evidence" value="ECO:0007669"/>
    <property type="project" value="TreeGrafter"/>
</dbReference>
<dbReference type="PANTHER" id="PTHR12631:SF10">
    <property type="entry name" value="BETA-XYLOSIDASE-LIKE PROTEIN-RELATED"/>
    <property type="match status" value="1"/>
</dbReference>
<comment type="caution">
    <text evidence="1">The sequence shown here is derived from an EMBL/GenBank/DDBJ whole genome shotgun (WGS) entry which is preliminary data.</text>
</comment>
<gene>
    <name evidence="1" type="ORF">S01H1_65307</name>
</gene>
<sequence length="250" mass="28284">IIDSGIIPMGLKHVKMSINEGEYFTNSEVSVSLDWSKPELSIPPKFDNYVTDLVSHDIIITYVLIFWDKANHPEGWEVQSRFKTEEEISRYLEFVRFIVSKFKGRVRYYELWNEPNIEFPLQHIEPADYINLAKRTIPVIKQIDPQAKIVVGSTSGSADPQAREYLFKILNSDLMPMADVVSWHPLFGDVPDSGQFPGYYASYPSLLAEIMNTAKRNGFQGEFNVGEITYKGPGCGGCGINDPSFSDIVS</sequence>